<evidence type="ECO:0000313" key="1">
    <source>
        <dbReference type="EMBL" id="TVY31720.1"/>
    </source>
</evidence>
<name>A0A8H8RCH7_9HELO</name>
<dbReference type="Pfam" id="PF03133">
    <property type="entry name" value="TTL"/>
    <property type="match status" value="1"/>
</dbReference>
<reference evidence="1 2" key="1">
    <citation type="submission" date="2018-05" db="EMBL/GenBank/DDBJ databases">
        <title>Genome sequencing and assembly of the regulated plant pathogen Lachnellula willkommii and related sister species for the development of diagnostic species identification markers.</title>
        <authorList>
            <person name="Giroux E."/>
            <person name="Bilodeau G."/>
        </authorList>
    </citation>
    <scope>NUCLEOTIDE SEQUENCE [LARGE SCALE GENOMIC DNA]</scope>
    <source>
        <strain evidence="1 2">CBS 160.35</strain>
    </source>
</reference>
<keyword evidence="2" id="KW-1185">Reference proteome</keyword>
<organism evidence="1 2">
    <name type="scientific">Lachnellula occidentalis</name>
    <dbReference type="NCBI Taxonomy" id="215460"/>
    <lineage>
        <taxon>Eukaryota</taxon>
        <taxon>Fungi</taxon>
        <taxon>Dikarya</taxon>
        <taxon>Ascomycota</taxon>
        <taxon>Pezizomycotina</taxon>
        <taxon>Leotiomycetes</taxon>
        <taxon>Helotiales</taxon>
        <taxon>Lachnaceae</taxon>
        <taxon>Lachnellula</taxon>
    </lineage>
</organism>
<dbReference type="PROSITE" id="PS51221">
    <property type="entry name" value="TTL"/>
    <property type="match status" value="1"/>
</dbReference>
<dbReference type="PANTHER" id="PTHR47551:SF1">
    <property type="entry name" value="TUBULIN--TYROSINE LIGASE PBY1-RELATED"/>
    <property type="match status" value="1"/>
</dbReference>
<dbReference type="GO" id="GO:0016874">
    <property type="term" value="F:ligase activity"/>
    <property type="evidence" value="ECO:0007669"/>
    <property type="project" value="UniProtKB-KW"/>
</dbReference>
<dbReference type="SUPFAM" id="SSF56059">
    <property type="entry name" value="Glutathione synthetase ATP-binding domain-like"/>
    <property type="match status" value="1"/>
</dbReference>
<dbReference type="OrthoDB" id="202825at2759"/>
<dbReference type="InterPro" id="IPR004344">
    <property type="entry name" value="TTL/TTLL_fam"/>
</dbReference>
<dbReference type="Gene3D" id="3.30.470.20">
    <property type="entry name" value="ATP-grasp fold, B domain"/>
    <property type="match status" value="1"/>
</dbReference>
<dbReference type="GO" id="GO:0000932">
    <property type="term" value="C:P-body"/>
    <property type="evidence" value="ECO:0007669"/>
    <property type="project" value="TreeGrafter"/>
</dbReference>
<dbReference type="Proteomes" id="UP000443090">
    <property type="component" value="Unassembled WGS sequence"/>
</dbReference>
<proteinExistence type="predicted"/>
<evidence type="ECO:0000313" key="2">
    <source>
        <dbReference type="Proteomes" id="UP000443090"/>
    </source>
</evidence>
<dbReference type="EMBL" id="QGMI01002053">
    <property type="protein sequence ID" value="TVY31720.1"/>
    <property type="molecule type" value="Genomic_DNA"/>
</dbReference>
<dbReference type="AlphaFoldDB" id="A0A8H8RCH7"/>
<sequence length="133" mass="14759">MLALFASAPYTPPWTSSSLSAHLTNTCLQSPSEYPPVKAFWSLDLAQETKDDVWRQICDVTGEVFEAAAKGMMVHFQTLPNAFEVFGVDFLVDERGTAWLLEVNAFPDFRQTGEELRGVVEGLWDCVVGRVVG</sequence>
<feature type="non-terminal residue" evidence="1">
    <location>
        <position position="133"/>
    </location>
</feature>
<gene>
    <name evidence="1" type="ORF">LOCC1_G008525</name>
</gene>
<keyword evidence="1" id="KW-0436">Ligase</keyword>
<comment type="caution">
    <text evidence="1">The sequence shown here is derived from an EMBL/GenBank/DDBJ whole genome shotgun (WGS) entry which is preliminary data.</text>
</comment>
<accession>A0A8H8RCH7</accession>
<dbReference type="InterPro" id="IPR027746">
    <property type="entry name" value="TTL"/>
</dbReference>
<dbReference type="PANTHER" id="PTHR47551">
    <property type="entry name" value="TUBULIN--TYROSINE LIGASE PBY1-RELATED"/>
    <property type="match status" value="1"/>
</dbReference>
<protein>
    <submittedName>
        <fullName evidence="1">Putative tubulin--tyrosine ligase</fullName>
    </submittedName>
</protein>